<accession>A0ABR4QBL2</accession>
<evidence type="ECO:0000313" key="2">
    <source>
        <dbReference type="Proteomes" id="UP001651158"/>
    </source>
</evidence>
<dbReference type="Proteomes" id="UP001651158">
    <property type="component" value="Unassembled WGS sequence"/>
</dbReference>
<name>A0ABR4QBL2_9CEST</name>
<dbReference type="EMBL" id="JAKROA010000005">
    <property type="protein sequence ID" value="KAL5106963.1"/>
    <property type="molecule type" value="Genomic_DNA"/>
</dbReference>
<gene>
    <name evidence="1" type="ORF">TcWFU_006897</name>
</gene>
<comment type="caution">
    <text evidence="1">The sequence shown here is derived from an EMBL/GenBank/DDBJ whole genome shotgun (WGS) entry which is preliminary data.</text>
</comment>
<protein>
    <submittedName>
        <fullName evidence="1">Uncharacterized protein</fullName>
    </submittedName>
</protein>
<sequence>MARNRDPDQLAKAILKEGSRSDEEDDRFLWIEIKKSSHKKKPDSEPREWMQRAIDRCGGLSNFGGFGRTELDKYLRDRMQFTRRIQAKHEAALKHLHQLYGSSKM</sequence>
<proteinExistence type="predicted"/>
<keyword evidence="2" id="KW-1185">Reference proteome</keyword>
<evidence type="ECO:0000313" key="1">
    <source>
        <dbReference type="EMBL" id="KAL5106963.1"/>
    </source>
</evidence>
<reference evidence="1 2" key="1">
    <citation type="journal article" date="2022" name="Front. Cell. Infect. Microbiol.">
        <title>The Genomes of Two Strains of Taenia crassiceps the Animal Model for the Study of Human Cysticercosis.</title>
        <authorList>
            <person name="Bobes R.J."/>
            <person name="Estrada K."/>
            <person name="Rios-Valencia D.G."/>
            <person name="Calderon-Gallegos A."/>
            <person name="de la Torre P."/>
            <person name="Carrero J.C."/>
            <person name="Sanchez-Flores A."/>
            <person name="Laclette J.P."/>
        </authorList>
    </citation>
    <scope>NUCLEOTIDE SEQUENCE [LARGE SCALE GENOMIC DNA]</scope>
    <source>
        <strain evidence="1">WFUcys</strain>
    </source>
</reference>
<organism evidence="1 2">
    <name type="scientific">Taenia crassiceps</name>
    <dbReference type="NCBI Taxonomy" id="6207"/>
    <lineage>
        <taxon>Eukaryota</taxon>
        <taxon>Metazoa</taxon>
        <taxon>Spiralia</taxon>
        <taxon>Lophotrochozoa</taxon>
        <taxon>Platyhelminthes</taxon>
        <taxon>Cestoda</taxon>
        <taxon>Eucestoda</taxon>
        <taxon>Cyclophyllidea</taxon>
        <taxon>Taeniidae</taxon>
        <taxon>Taenia</taxon>
    </lineage>
</organism>